<dbReference type="Proteomes" id="UP001268864">
    <property type="component" value="Unassembled WGS sequence"/>
</dbReference>
<name>A0ABU2FUD9_9EURY</name>
<evidence type="ECO:0000256" key="1">
    <source>
        <dbReference type="SAM" id="MobiDB-lite"/>
    </source>
</evidence>
<comment type="caution">
    <text evidence="2">The sequence shown here is derived from an EMBL/GenBank/DDBJ whole genome shotgun (WGS) entry which is preliminary data.</text>
</comment>
<sequence>MSDNNRQFKIQDTVPVRTIGIETERENLDFQHRPPHRYAHVWFAPRPTPVSRLAVLASVLPDSIDDDTLLNWMGFKPSNRNPDDSIAEHVRNKRQTKDQRSGSEHEHYGYRKIWRYTPSDTEKDEIHNSLENTWDGELPTVLDATAGGGSIPLESIRYGLPTIANELNPVPSVVLKALLEYTRTDVDLTDDIIKWGNEIDSRAREELQEFFPERDDEKIQTYLFAHRVTCPDCGLKVPLASNWWLDRNRGSGKAVRPRVNDESDHVDFDIVDIPEDVERDEFNPTDGTISYSKMTCPRCHVTLGSDSLKEKLQEDDFDYQLYAIYYDTYTSGGCEFRKPEEKDFEAFEKATEFADSDVDISTSLTESIPSGEKTTELRRNGMTEWRDLFTPRQLLTHHTYWQKFEEVKQEIQDEYPEQQAESILVYLCLVADKALDYNSRMAQWDASQPKIGHMFAGSDFAFSWSFVEHNLTVEDHGYDWMLSNIAEDVYGGVRELLENSDAPSEVLQGDAADLSIDDGDVDAVVLDPPYYGMIMYAELGDYFYVWMKKYLKDIIPDFFNSTLTEKEDEAVANKSRFEGVESDELSKKELARREYERKMTNIFEEMYRVLNPGGIFTMMFTHKETEAWDTLTKALIESGFVVTASHPVNTENQHRVQQAGRNSADSTILLSSEKRDLQRSEPTLWEEVKKDTQVRAQEKVKQLESQEAEFTKVDMMLASFGPTLEIFTKNYPVVDDTGEEVSPQTALDEARGAVRDYLIEQYLNEGIRDVDAKTEWYVLAWFVFEAQRFPYDEGRRLAVGVGENVDSLKKENRMWRTKSGDIVLRPHGDRVQDVNKTPENRSGRKPVDPDSLSFSTALDKVHAAMHIYDAKGATEAWNWMNDRNCGSDPSFKATLEGLLRVLPHDHDDWKLARDLEAGETGEMLDLDLDSSIFTNDEDDEDRQGSLNDF</sequence>
<evidence type="ECO:0000313" key="3">
    <source>
        <dbReference type="Proteomes" id="UP001268864"/>
    </source>
</evidence>
<dbReference type="EMBL" id="JAMQOS010000008">
    <property type="protein sequence ID" value="MDS0284378.1"/>
    <property type="molecule type" value="Genomic_DNA"/>
</dbReference>
<dbReference type="SUPFAM" id="SSF53335">
    <property type="entry name" value="S-adenosyl-L-methionine-dependent methyltransferases"/>
    <property type="match status" value="2"/>
</dbReference>
<dbReference type="PROSITE" id="PS00092">
    <property type="entry name" value="N6_MTASE"/>
    <property type="match status" value="1"/>
</dbReference>
<feature type="region of interest" description="Disordered" evidence="1">
    <location>
        <begin position="930"/>
        <end position="949"/>
    </location>
</feature>
<evidence type="ECO:0000313" key="2">
    <source>
        <dbReference type="EMBL" id="MDS0284378.1"/>
    </source>
</evidence>
<feature type="compositionally biased region" description="Basic and acidic residues" evidence="1">
    <location>
        <begin position="831"/>
        <end position="848"/>
    </location>
</feature>
<gene>
    <name evidence="2" type="ORF">NDI86_19985</name>
</gene>
<proteinExistence type="predicted"/>
<feature type="region of interest" description="Disordered" evidence="1">
    <location>
        <begin position="831"/>
        <end position="850"/>
    </location>
</feature>
<dbReference type="InterPro" id="IPR002052">
    <property type="entry name" value="DNA_methylase_N6_adenine_CS"/>
</dbReference>
<dbReference type="Gene3D" id="3.40.50.150">
    <property type="entry name" value="Vaccinia Virus protein VP39"/>
    <property type="match status" value="1"/>
</dbReference>
<feature type="region of interest" description="Disordered" evidence="1">
    <location>
        <begin position="76"/>
        <end position="106"/>
    </location>
</feature>
<feature type="compositionally biased region" description="Basic and acidic residues" evidence="1">
    <location>
        <begin position="81"/>
        <end position="106"/>
    </location>
</feature>
<dbReference type="InterPro" id="IPR029063">
    <property type="entry name" value="SAM-dependent_MTases_sf"/>
</dbReference>
<organism evidence="2 3">
    <name type="scientific">Haloarcula onubensis</name>
    <dbReference type="NCBI Taxonomy" id="2950539"/>
    <lineage>
        <taxon>Archaea</taxon>
        <taxon>Methanobacteriati</taxon>
        <taxon>Methanobacteriota</taxon>
        <taxon>Stenosarchaea group</taxon>
        <taxon>Halobacteria</taxon>
        <taxon>Halobacteriales</taxon>
        <taxon>Haloarculaceae</taxon>
        <taxon>Haloarcula</taxon>
    </lineage>
</organism>
<accession>A0ABU2FUD9</accession>
<keyword evidence="3" id="KW-1185">Reference proteome</keyword>
<dbReference type="GeneID" id="73537542"/>
<protein>
    <submittedName>
        <fullName evidence="2">DUF1156 domain-containing protein</fullName>
    </submittedName>
</protein>
<reference evidence="2 3" key="1">
    <citation type="submission" date="2022-06" db="EMBL/GenBank/DDBJ databases">
        <title>Halomicroarcula sp. a new haloarchaeum isolate from saline soil.</title>
        <authorList>
            <person name="Strakova D."/>
            <person name="Galisteo C."/>
            <person name="Sanchez-Porro C."/>
            <person name="Ventosa A."/>
        </authorList>
    </citation>
    <scope>NUCLEOTIDE SEQUENCE [LARGE SCALE GENOMIC DNA]</scope>
    <source>
        <strain evidence="2 3">S3CR25-11</strain>
    </source>
</reference>
<dbReference type="RefSeq" id="WP_254824892.1">
    <property type="nucleotide sequence ID" value="NZ_JAMQOS010000008.1"/>
</dbReference>